<dbReference type="Gene3D" id="3.40.50.150">
    <property type="entry name" value="Vaccinia Virus protein VP39"/>
    <property type="match status" value="1"/>
</dbReference>
<dbReference type="GO" id="GO:0032259">
    <property type="term" value="P:methylation"/>
    <property type="evidence" value="ECO:0007669"/>
    <property type="project" value="UniProtKB-KW"/>
</dbReference>
<dbReference type="PANTHER" id="PTHR35276">
    <property type="entry name" value="S-ADENOSYL-L-METHIONINE-DEPENDENT METHYLTRANSFERASES SUPERFAMILY PROTEIN"/>
    <property type="match status" value="1"/>
</dbReference>
<dbReference type="PANTHER" id="PTHR35276:SF1">
    <property type="entry name" value="TRNA (MNM(5)S(2)U34)-METHYLTRANSFERASE, CHLOROPLASTIC"/>
    <property type="match status" value="1"/>
</dbReference>
<keyword evidence="1" id="KW-0808">Transferase</keyword>
<evidence type="ECO:0000313" key="1">
    <source>
        <dbReference type="EMBL" id="SHE62950.1"/>
    </source>
</evidence>
<dbReference type="InterPro" id="IPR029063">
    <property type="entry name" value="SAM-dependent_MTases_sf"/>
</dbReference>
<dbReference type="Pfam" id="PF06962">
    <property type="entry name" value="rRNA_methylase"/>
    <property type="match status" value="1"/>
</dbReference>
<organism evidence="1 2">
    <name type="scientific">Desulforamulus putei DSM 12395</name>
    <dbReference type="NCBI Taxonomy" id="1121429"/>
    <lineage>
        <taxon>Bacteria</taxon>
        <taxon>Bacillati</taxon>
        <taxon>Bacillota</taxon>
        <taxon>Clostridia</taxon>
        <taxon>Eubacteriales</taxon>
        <taxon>Peptococcaceae</taxon>
        <taxon>Desulforamulus</taxon>
    </lineage>
</organism>
<protein>
    <submittedName>
        <fullName evidence="1">Putative rRNA methylase</fullName>
    </submittedName>
</protein>
<dbReference type="AlphaFoldDB" id="A0A1M4V219"/>
<keyword evidence="1" id="KW-0489">Methyltransferase</keyword>
<evidence type="ECO:0000313" key="2">
    <source>
        <dbReference type="Proteomes" id="UP000184148"/>
    </source>
</evidence>
<dbReference type="SUPFAM" id="SSF53335">
    <property type="entry name" value="S-adenosyl-L-methionine-dependent methyltransferases"/>
    <property type="match status" value="1"/>
</dbReference>
<dbReference type="InterPro" id="IPR010719">
    <property type="entry name" value="MnmM_MeTrfase"/>
</dbReference>
<accession>A0A1M4V219</accession>
<name>A0A1M4V219_9FIRM</name>
<dbReference type="OrthoDB" id="9792989at2"/>
<sequence>MINWFTAAKLGHHFLSEILQKGHSAVDGTMGNGHDTLMLAQLVGPQGKVYAFDIQDQALENTRQRLASAGVLDERVKLIRDGHQNIKKYIDHSIQGAIFNLGYLPGGNHEIITQGSTTLPAIEHTLELLAAGGRLVIVLYPGHPGGQEEKEAVEALASQLDSLKFKVLKLNLLNRPPSAPGVLLIEKAGD</sequence>
<dbReference type="EMBL" id="FQUY01000003">
    <property type="protein sequence ID" value="SHE62950.1"/>
    <property type="molecule type" value="Genomic_DNA"/>
</dbReference>
<proteinExistence type="predicted"/>
<gene>
    <name evidence="1" type="ORF">SAMN02745133_00832</name>
</gene>
<dbReference type="RefSeq" id="WP_073236158.1">
    <property type="nucleotide sequence ID" value="NZ_FQUY01000003.1"/>
</dbReference>
<keyword evidence="2" id="KW-1185">Reference proteome</keyword>
<dbReference type="GO" id="GO:0008168">
    <property type="term" value="F:methyltransferase activity"/>
    <property type="evidence" value="ECO:0007669"/>
    <property type="project" value="UniProtKB-KW"/>
</dbReference>
<reference evidence="2" key="1">
    <citation type="submission" date="2016-11" db="EMBL/GenBank/DDBJ databases">
        <authorList>
            <person name="Varghese N."/>
            <person name="Submissions S."/>
        </authorList>
    </citation>
    <scope>NUCLEOTIDE SEQUENCE [LARGE SCALE GENOMIC DNA]</scope>
    <source>
        <strain evidence="2">DSM 12395</strain>
    </source>
</reference>
<dbReference type="Proteomes" id="UP000184148">
    <property type="component" value="Unassembled WGS sequence"/>
</dbReference>
<dbReference type="STRING" id="1121429.SAMN02745133_00832"/>